<feature type="transmembrane region" description="Helical" evidence="1">
    <location>
        <begin position="34"/>
        <end position="53"/>
    </location>
</feature>
<comment type="caution">
    <text evidence="2">The sequence shown here is derived from an EMBL/GenBank/DDBJ whole genome shotgun (WGS) entry which is preliminary data.</text>
</comment>
<dbReference type="Proteomes" id="UP000295496">
    <property type="component" value="Unassembled WGS sequence"/>
</dbReference>
<sequence length="238" mass="25702">MIIGPYINSVTIILGGLIGAYLGGKIPERLRNNLTLLFGLCSVAMGVVMLSRVSSMPAMIFSLLIGTIVGEILSIEHLINRISTIAKKMIERLFPQQKNEQSQEAFLQTFVGLMILFSFSGTGIFGAMHEGLVGDSSILIIKSSLDFFTAIIFATTLGISVCIICIPQITLQLILAYLAVIILPLITPEMKADFGGVGGAIMIATGLRICNIRMFSVANMLPSLFIAMPISALWLQFV</sequence>
<dbReference type="PANTHER" id="PTHR36111">
    <property type="entry name" value="INNER MEMBRANE PROTEIN-RELATED"/>
    <property type="match status" value="1"/>
</dbReference>
<reference evidence="2 3" key="1">
    <citation type="submission" date="2019-03" db="EMBL/GenBank/DDBJ databases">
        <title>Genomic Encyclopedia of Type Strains, Phase IV (KMG-IV): sequencing the most valuable type-strain genomes for metagenomic binning, comparative biology and taxonomic classification.</title>
        <authorList>
            <person name="Goeker M."/>
        </authorList>
    </citation>
    <scope>NUCLEOTIDE SEQUENCE [LARGE SCALE GENOMIC DNA]</scope>
    <source>
        <strain evidence="2 3">DSM 10053</strain>
    </source>
</reference>
<evidence type="ECO:0008006" key="4">
    <source>
        <dbReference type="Google" id="ProtNLM"/>
    </source>
</evidence>
<protein>
    <recommendedName>
        <fullName evidence="4">Membrane protein YdfK</fullName>
    </recommendedName>
</protein>
<feature type="transmembrane region" description="Helical" evidence="1">
    <location>
        <begin position="147"/>
        <end position="166"/>
    </location>
</feature>
<dbReference type="EMBL" id="SMGJ01000004">
    <property type="protein sequence ID" value="TCK69534.1"/>
    <property type="molecule type" value="Genomic_DNA"/>
</dbReference>
<gene>
    <name evidence="2" type="ORF">EV692_1452</name>
</gene>
<dbReference type="Pfam" id="PF04474">
    <property type="entry name" value="DUF554"/>
    <property type="match status" value="1"/>
</dbReference>
<feature type="transmembrane region" description="Helical" evidence="1">
    <location>
        <begin position="6"/>
        <end position="22"/>
    </location>
</feature>
<accession>A0A4R1KWI2</accession>
<organism evidence="2 3">
    <name type="scientific">Lonepinella koalarum</name>
    <dbReference type="NCBI Taxonomy" id="53417"/>
    <lineage>
        <taxon>Bacteria</taxon>
        <taxon>Pseudomonadati</taxon>
        <taxon>Pseudomonadota</taxon>
        <taxon>Gammaproteobacteria</taxon>
        <taxon>Pasteurellales</taxon>
        <taxon>Pasteurellaceae</taxon>
        <taxon>Lonepinella</taxon>
    </lineage>
</organism>
<evidence type="ECO:0000256" key="1">
    <source>
        <dbReference type="SAM" id="Phobius"/>
    </source>
</evidence>
<evidence type="ECO:0000313" key="3">
    <source>
        <dbReference type="Proteomes" id="UP000295496"/>
    </source>
</evidence>
<name>A0A4R1KWI2_9PAST</name>
<dbReference type="PANTHER" id="PTHR36111:SF2">
    <property type="entry name" value="INNER MEMBRANE PROTEIN"/>
    <property type="match status" value="1"/>
</dbReference>
<proteinExistence type="predicted"/>
<keyword evidence="1" id="KW-0812">Transmembrane</keyword>
<keyword evidence="1" id="KW-1133">Transmembrane helix</keyword>
<feature type="transmembrane region" description="Helical" evidence="1">
    <location>
        <begin position="105"/>
        <end position="127"/>
    </location>
</feature>
<feature type="transmembrane region" description="Helical" evidence="1">
    <location>
        <begin position="217"/>
        <end position="237"/>
    </location>
</feature>
<evidence type="ECO:0000313" key="2">
    <source>
        <dbReference type="EMBL" id="TCK69534.1"/>
    </source>
</evidence>
<feature type="transmembrane region" description="Helical" evidence="1">
    <location>
        <begin position="171"/>
        <end position="188"/>
    </location>
</feature>
<dbReference type="RefSeq" id="WP_132301999.1">
    <property type="nucleotide sequence ID" value="NZ_CP170642.1"/>
</dbReference>
<keyword evidence="1" id="KW-0472">Membrane</keyword>
<dbReference type="AlphaFoldDB" id="A0A4R1KWI2"/>
<feature type="transmembrane region" description="Helical" evidence="1">
    <location>
        <begin position="194"/>
        <end position="210"/>
    </location>
</feature>
<keyword evidence="3" id="KW-1185">Reference proteome</keyword>
<dbReference type="InterPro" id="IPR007563">
    <property type="entry name" value="DUF554"/>
</dbReference>
<feature type="transmembrane region" description="Helical" evidence="1">
    <location>
        <begin position="59"/>
        <end position="79"/>
    </location>
</feature>